<feature type="non-terminal residue" evidence="1">
    <location>
        <position position="43"/>
    </location>
</feature>
<proteinExistence type="predicted"/>
<protein>
    <submittedName>
        <fullName evidence="1">Uncharacterized protein</fullName>
    </submittedName>
</protein>
<organism evidence="1 2">
    <name type="scientific">Adineta steineri</name>
    <dbReference type="NCBI Taxonomy" id="433720"/>
    <lineage>
        <taxon>Eukaryota</taxon>
        <taxon>Metazoa</taxon>
        <taxon>Spiralia</taxon>
        <taxon>Gnathifera</taxon>
        <taxon>Rotifera</taxon>
        <taxon>Eurotatoria</taxon>
        <taxon>Bdelloidea</taxon>
        <taxon>Adinetida</taxon>
        <taxon>Adinetidae</taxon>
        <taxon>Adineta</taxon>
    </lineage>
</organism>
<accession>A0A820SPK5</accession>
<dbReference type="EMBL" id="CAJOBB010032273">
    <property type="protein sequence ID" value="CAF4456596.1"/>
    <property type="molecule type" value="Genomic_DNA"/>
</dbReference>
<reference evidence="1" key="1">
    <citation type="submission" date="2021-02" db="EMBL/GenBank/DDBJ databases">
        <authorList>
            <person name="Nowell W R."/>
        </authorList>
    </citation>
    <scope>NUCLEOTIDE SEQUENCE</scope>
</reference>
<dbReference type="Proteomes" id="UP000663868">
    <property type="component" value="Unassembled WGS sequence"/>
</dbReference>
<evidence type="ECO:0000313" key="1">
    <source>
        <dbReference type="EMBL" id="CAF4456596.1"/>
    </source>
</evidence>
<sequence>MSFGRGTNISINGKSFSIPNADISGLTADSLSKLSGLHIDGLI</sequence>
<comment type="caution">
    <text evidence="1">The sequence shown here is derived from an EMBL/GenBank/DDBJ whole genome shotgun (WGS) entry which is preliminary data.</text>
</comment>
<gene>
    <name evidence="1" type="ORF">KXQ929_LOCUS54263</name>
</gene>
<name>A0A820SPK5_9BILA</name>
<evidence type="ECO:0000313" key="2">
    <source>
        <dbReference type="Proteomes" id="UP000663868"/>
    </source>
</evidence>
<dbReference type="AlphaFoldDB" id="A0A820SPK5"/>